<dbReference type="AlphaFoldDB" id="A0A9P0MUR3"/>
<dbReference type="CDD" id="cd04269">
    <property type="entry name" value="ZnMc_adamalysin_II_like"/>
    <property type="match status" value="1"/>
</dbReference>
<evidence type="ECO:0000256" key="3">
    <source>
        <dbReference type="ARBA" id="ARBA00022989"/>
    </source>
</evidence>
<evidence type="ECO:0000256" key="1">
    <source>
        <dbReference type="ARBA" id="ARBA00004167"/>
    </source>
</evidence>
<dbReference type="InterPro" id="IPR036436">
    <property type="entry name" value="Disintegrin_dom_sf"/>
</dbReference>
<feature type="disulfide bond" evidence="9">
    <location>
        <begin position="293"/>
        <end position="317"/>
    </location>
</feature>
<evidence type="ECO:0000256" key="9">
    <source>
        <dbReference type="PROSITE-ProRule" id="PRU00276"/>
    </source>
</evidence>
<keyword evidence="15" id="KW-1185">Reference proteome</keyword>
<evidence type="ECO:0000313" key="14">
    <source>
        <dbReference type="EMBL" id="CAH1405789.1"/>
    </source>
</evidence>
<dbReference type="GO" id="GO:0004222">
    <property type="term" value="F:metalloendopeptidase activity"/>
    <property type="evidence" value="ECO:0007669"/>
    <property type="project" value="InterPro"/>
</dbReference>
<evidence type="ECO:0000256" key="8">
    <source>
        <dbReference type="PROSITE-ProRule" id="PRU00076"/>
    </source>
</evidence>
<dbReference type="SUPFAM" id="SSF57552">
    <property type="entry name" value="Blood coagulation inhibitor (disintegrin)"/>
    <property type="match status" value="1"/>
</dbReference>
<protein>
    <recommendedName>
        <fullName evidence="16">Disintegrin and metalloproteinase domain-containing protein 12</fullName>
    </recommendedName>
</protein>
<evidence type="ECO:0000256" key="4">
    <source>
        <dbReference type="ARBA" id="ARBA00023049"/>
    </source>
</evidence>
<name>A0A9P0MUR3_NEZVI</name>
<comment type="subcellular location">
    <subcellularLocation>
        <location evidence="1">Membrane</location>
        <topology evidence="1">Single-pass membrane protein</topology>
    </subcellularLocation>
</comment>
<keyword evidence="4" id="KW-0645">Protease</keyword>
<evidence type="ECO:0000256" key="10">
    <source>
        <dbReference type="SAM" id="Phobius"/>
    </source>
</evidence>
<evidence type="ECO:0000259" key="13">
    <source>
        <dbReference type="PROSITE" id="PS50215"/>
    </source>
</evidence>
<evidence type="ECO:0000259" key="11">
    <source>
        <dbReference type="PROSITE" id="PS50026"/>
    </source>
</evidence>
<dbReference type="Pfam" id="PF00200">
    <property type="entry name" value="Disintegrin"/>
    <property type="match status" value="1"/>
</dbReference>
<dbReference type="PROSITE" id="PS50214">
    <property type="entry name" value="DISINTEGRIN_2"/>
    <property type="match status" value="1"/>
</dbReference>
<keyword evidence="5 10" id="KW-0472">Membrane</keyword>
<dbReference type="FunFam" id="3.40.390.10:FF:000002">
    <property type="entry name" value="Disintegrin and metalloproteinase domain-containing protein 22"/>
    <property type="match status" value="1"/>
</dbReference>
<feature type="disulfide bond" evidence="9">
    <location>
        <begin position="253"/>
        <end position="333"/>
    </location>
</feature>
<dbReference type="PROSITE" id="PS50026">
    <property type="entry name" value="EGF_3"/>
    <property type="match status" value="1"/>
</dbReference>
<feature type="disulfide bond" evidence="7">
    <location>
        <begin position="404"/>
        <end position="424"/>
    </location>
</feature>
<evidence type="ECO:0000256" key="2">
    <source>
        <dbReference type="ARBA" id="ARBA00022692"/>
    </source>
</evidence>
<feature type="binding site" evidence="9">
    <location>
        <position position="288"/>
    </location>
    <ligand>
        <name>Zn(2+)</name>
        <dbReference type="ChEBI" id="CHEBI:29105"/>
        <note>catalytic</note>
    </ligand>
</feature>
<accession>A0A9P0MUR3</accession>
<dbReference type="GO" id="GO:0006509">
    <property type="term" value="P:membrane protein ectodomain proteolysis"/>
    <property type="evidence" value="ECO:0007669"/>
    <property type="project" value="TreeGrafter"/>
</dbReference>
<dbReference type="SUPFAM" id="SSF55486">
    <property type="entry name" value="Metalloproteases ('zincins'), catalytic domain"/>
    <property type="match status" value="1"/>
</dbReference>
<keyword evidence="8" id="KW-0245">EGF-like domain</keyword>
<dbReference type="Proteomes" id="UP001152798">
    <property type="component" value="Chromosome 6"/>
</dbReference>
<feature type="disulfide bond" evidence="9">
    <location>
        <begin position="295"/>
        <end position="300"/>
    </location>
</feature>
<dbReference type="GO" id="GO:0016020">
    <property type="term" value="C:membrane"/>
    <property type="evidence" value="ECO:0007669"/>
    <property type="project" value="UniProtKB-SubCell"/>
</dbReference>
<comment type="caution">
    <text evidence="8">Lacks conserved residue(s) required for the propagation of feature annotation.</text>
</comment>
<feature type="transmembrane region" description="Helical" evidence="10">
    <location>
        <begin position="175"/>
        <end position="196"/>
    </location>
</feature>
<dbReference type="GO" id="GO:0046872">
    <property type="term" value="F:metal ion binding"/>
    <property type="evidence" value="ECO:0007669"/>
    <property type="project" value="UniProtKB-KW"/>
</dbReference>
<feature type="domain" description="Peptidase M12B" evidence="13">
    <location>
        <begin position="142"/>
        <end position="338"/>
    </location>
</feature>
<dbReference type="PROSITE" id="PS50215">
    <property type="entry name" value="ADAM_MEPRO"/>
    <property type="match status" value="1"/>
</dbReference>
<dbReference type="InterPro" id="IPR000742">
    <property type="entry name" value="EGF"/>
</dbReference>
<dbReference type="PANTHER" id="PTHR11905">
    <property type="entry name" value="ADAM A DISINTEGRIN AND METALLOPROTEASE DOMAIN"/>
    <property type="match status" value="1"/>
</dbReference>
<feature type="domain" description="EGF-like" evidence="11">
    <location>
        <begin position="580"/>
        <end position="612"/>
    </location>
</feature>
<dbReference type="InterPro" id="IPR024079">
    <property type="entry name" value="MetalloPept_cat_dom_sf"/>
</dbReference>
<dbReference type="Pfam" id="PF01562">
    <property type="entry name" value="Pep_M12B_propep"/>
    <property type="match status" value="1"/>
</dbReference>
<feature type="disulfide bond" evidence="8">
    <location>
        <begin position="584"/>
        <end position="594"/>
    </location>
</feature>
<dbReference type="Pfam" id="PF01421">
    <property type="entry name" value="Reprolysin"/>
    <property type="match status" value="1"/>
</dbReference>
<dbReference type="FunFam" id="4.10.70.10:FF:000001">
    <property type="entry name" value="Disintegrin and metalloproteinase domain-containing protein 22"/>
    <property type="match status" value="1"/>
</dbReference>
<feature type="domain" description="Disintegrin" evidence="12">
    <location>
        <begin position="344"/>
        <end position="432"/>
    </location>
</feature>
<evidence type="ECO:0000256" key="5">
    <source>
        <dbReference type="ARBA" id="ARBA00023136"/>
    </source>
</evidence>
<feature type="binding site" evidence="9">
    <location>
        <position position="278"/>
    </location>
    <ligand>
        <name>Zn(2+)</name>
        <dbReference type="ChEBI" id="CHEBI:29105"/>
        <note>catalytic</note>
    </ligand>
</feature>
<reference evidence="14" key="1">
    <citation type="submission" date="2022-01" db="EMBL/GenBank/DDBJ databases">
        <authorList>
            <person name="King R."/>
        </authorList>
    </citation>
    <scope>NUCLEOTIDE SEQUENCE</scope>
</reference>
<organism evidence="14 15">
    <name type="scientific">Nezara viridula</name>
    <name type="common">Southern green stink bug</name>
    <name type="synonym">Cimex viridulus</name>
    <dbReference type="NCBI Taxonomy" id="85310"/>
    <lineage>
        <taxon>Eukaryota</taxon>
        <taxon>Metazoa</taxon>
        <taxon>Ecdysozoa</taxon>
        <taxon>Arthropoda</taxon>
        <taxon>Hexapoda</taxon>
        <taxon>Insecta</taxon>
        <taxon>Pterygota</taxon>
        <taxon>Neoptera</taxon>
        <taxon>Paraneoptera</taxon>
        <taxon>Hemiptera</taxon>
        <taxon>Heteroptera</taxon>
        <taxon>Panheteroptera</taxon>
        <taxon>Pentatomomorpha</taxon>
        <taxon>Pentatomoidea</taxon>
        <taxon>Pentatomidae</taxon>
        <taxon>Pentatominae</taxon>
        <taxon>Nezara</taxon>
    </lineage>
</organism>
<dbReference type="Pfam" id="PF08516">
    <property type="entry name" value="ADAM_CR"/>
    <property type="match status" value="1"/>
</dbReference>
<evidence type="ECO:0000313" key="15">
    <source>
        <dbReference type="Proteomes" id="UP001152798"/>
    </source>
</evidence>
<dbReference type="SMART" id="SM00050">
    <property type="entry name" value="DISIN"/>
    <property type="match status" value="1"/>
</dbReference>
<dbReference type="PROSITE" id="PS01186">
    <property type="entry name" value="EGF_2"/>
    <property type="match status" value="1"/>
</dbReference>
<dbReference type="InterPro" id="IPR006586">
    <property type="entry name" value="ADAM_Cys-rich"/>
</dbReference>
<keyword evidence="4" id="KW-0378">Hydrolase</keyword>
<dbReference type="InterPro" id="IPR001590">
    <property type="entry name" value="Peptidase_M12B"/>
</dbReference>
<dbReference type="PANTHER" id="PTHR11905:SF159">
    <property type="entry name" value="ADAM METALLOPROTEASE"/>
    <property type="match status" value="1"/>
</dbReference>
<dbReference type="InterPro" id="IPR001762">
    <property type="entry name" value="Disintegrin_dom"/>
</dbReference>
<evidence type="ECO:0008006" key="16">
    <source>
        <dbReference type="Google" id="ProtNLM"/>
    </source>
</evidence>
<keyword evidence="2 10" id="KW-0812">Transmembrane</keyword>
<feature type="disulfide bond" evidence="8">
    <location>
        <begin position="602"/>
        <end position="611"/>
    </location>
</feature>
<feature type="active site" evidence="9">
    <location>
        <position position="279"/>
    </location>
</feature>
<evidence type="ECO:0000256" key="7">
    <source>
        <dbReference type="PROSITE-ProRule" id="PRU00068"/>
    </source>
</evidence>
<feature type="transmembrane region" description="Helical" evidence="10">
    <location>
        <begin position="637"/>
        <end position="658"/>
    </location>
</feature>
<keyword evidence="3 10" id="KW-1133">Transmembrane helix</keyword>
<keyword evidence="9" id="KW-0862">Zinc</keyword>
<feature type="binding site" evidence="9">
    <location>
        <position position="282"/>
    </location>
    <ligand>
        <name>Zn(2+)</name>
        <dbReference type="ChEBI" id="CHEBI:29105"/>
        <note>catalytic</note>
    </ligand>
</feature>
<dbReference type="SMART" id="SM00608">
    <property type="entry name" value="ACR"/>
    <property type="match status" value="1"/>
</dbReference>
<dbReference type="EMBL" id="OV725082">
    <property type="protein sequence ID" value="CAH1405789.1"/>
    <property type="molecule type" value="Genomic_DNA"/>
</dbReference>
<sequence length="763" mass="84329">MRIDGKEQQIDLHLNKELLPKGHFLRTEHRGEPKIWRPEPHETELCHYQGSIKGIADSWVALSTCDGISGVIFDGKEMKYIEKGKDGDHLLFSHNDLKKNLTCGFEGTSHEVLENIHLQRSRRAKRSLTPIRGPYNANKRSRFVELVLVVDNKLYESMNKNLAAVYAHCKDIANIINALFMPLNIFIALVGVVVWVDYDQITLSTKGDTTLTNFLHYRRERLVKEHPNDNAQLLTKVQFEGGVVGKALKGPICTFEFSGGVSMDHSTKVGLVATTVAHEMGHNFGMEHDSQSCNCPDDRCIMAPSSSLTSPSHWSSCSLEYLALAFEHGMDYCLRNKPDRLFDSPVCGNGFVEPGEQCDCGLKEHCENPCCNASTCMLYSNASCATGECCDLSTCRPKVAGTMCRSSDHECDLPEYCTGHSEYCPDDVFKMDGEPCDRSKAFCYKGTCRSHNDQCKLLWGPSGESSDLLCYKMNTIGNRHGNCGYNRLNQSFVKCVHEDIYCGMLHCVHLNEKLEFGMESVAILSHSFLNNDGKVIACRTAVVDLGLNEVDPGLSPDGSKCADGKMCVGQRCLSVGALTAGTACKDNCNGNGVCNSLGHCHCNTGFAPPYCHDPGTGGSEDSGPATQPNARRDVITAFYIVFLGIIPGIALVSLFVYYSKRNPAVFAKKPHQTMYVHPQHIDTIDQKHAMITKKTPILPAPPDPYEPVYAEIPEPIYDSVPFEEVQKNESCTLKSTKPKPLITKHQLVSTTNAQALKLLKSNK</sequence>
<evidence type="ECO:0000256" key="6">
    <source>
        <dbReference type="ARBA" id="ARBA00023157"/>
    </source>
</evidence>
<keyword evidence="9" id="KW-0479">Metal-binding</keyword>
<dbReference type="InterPro" id="IPR034027">
    <property type="entry name" value="Reprolysin_adamalysin"/>
</dbReference>
<evidence type="ECO:0000259" key="12">
    <source>
        <dbReference type="PROSITE" id="PS50214"/>
    </source>
</evidence>
<keyword evidence="4" id="KW-0482">Metalloprotease</keyword>
<dbReference type="Gene3D" id="4.10.70.10">
    <property type="entry name" value="Disintegrin domain"/>
    <property type="match status" value="1"/>
</dbReference>
<gene>
    <name evidence="14" type="ORF">NEZAVI_LOCUS13886</name>
</gene>
<proteinExistence type="predicted"/>
<dbReference type="InterPro" id="IPR002870">
    <property type="entry name" value="Peptidase_M12B_N"/>
</dbReference>
<dbReference type="Gene3D" id="3.40.390.10">
    <property type="entry name" value="Collagenase (Catalytic Domain)"/>
    <property type="match status" value="1"/>
</dbReference>
<keyword evidence="6 8" id="KW-1015">Disulfide bond</keyword>